<evidence type="ECO:0000256" key="6">
    <source>
        <dbReference type="ARBA" id="ARBA00023015"/>
    </source>
</evidence>
<evidence type="ECO:0000259" key="12">
    <source>
        <dbReference type="PROSITE" id="PS50014"/>
    </source>
</evidence>
<dbReference type="SUPFAM" id="SSF52540">
    <property type="entry name" value="P-loop containing nucleoside triphosphate hydrolases"/>
    <property type="match status" value="2"/>
</dbReference>
<feature type="compositionally biased region" description="Acidic residues" evidence="11">
    <location>
        <begin position="1544"/>
        <end position="1553"/>
    </location>
</feature>
<dbReference type="PROSITE" id="PS50014">
    <property type="entry name" value="BROMODOMAIN_2"/>
    <property type="match status" value="1"/>
</dbReference>
<feature type="region of interest" description="Disordered" evidence="11">
    <location>
        <begin position="23"/>
        <end position="51"/>
    </location>
</feature>
<keyword evidence="8" id="KW-0804">Transcription</keyword>
<comment type="caution">
    <text evidence="17">The sequence shown here is derived from an EMBL/GenBank/DDBJ whole genome shotgun (WGS) entry which is preliminary data.</text>
</comment>
<feature type="region of interest" description="Disordered" evidence="11">
    <location>
        <begin position="393"/>
        <end position="422"/>
    </location>
</feature>
<dbReference type="InterPro" id="IPR014001">
    <property type="entry name" value="Helicase_ATP-bd"/>
</dbReference>
<keyword evidence="18" id="KW-1185">Reference proteome</keyword>
<dbReference type="InterPro" id="IPR038718">
    <property type="entry name" value="SNF2-like_sf"/>
</dbReference>
<dbReference type="InterPro" id="IPR036427">
    <property type="entry name" value="Bromodomain-like_sf"/>
</dbReference>
<feature type="compositionally biased region" description="Basic residues" evidence="11">
    <location>
        <begin position="1238"/>
        <end position="1248"/>
    </location>
</feature>
<feature type="region of interest" description="Disordered" evidence="11">
    <location>
        <begin position="1058"/>
        <end position="1081"/>
    </location>
</feature>
<dbReference type="SMART" id="SM00487">
    <property type="entry name" value="DEXDc"/>
    <property type="match status" value="1"/>
</dbReference>
<evidence type="ECO:0000256" key="7">
    <source>
        <dbReference type="ARBA" id="ARBA00023117"/>
    </source>
</evidence>
<keyword evidence="5" id="KW-0067">ATP-binding</keyword>
<evidence type="ECO:0000256" key="5">
    <source>
        <dbReference type="ARBA" id="ARBA00022840"/>
    </source>
</evidence>
<evidence type="ECO:0000256" key="10">
    <source>
        <dbReference type="PROSITE-ProRule" id="PRU00035"/>
    </source>
</evidence>
<evidence type="ECO:0000259" key="13">
    <source>
        <dbReference type="PROSITE" id="PS51192"/>
    </source>
</evidence>
<evidence type="ECO:0000256" key="11">
    <source>
        <dbReference type="SAM" id="MobiDB-lite"/>
    </source>
</evidence>
<dbReference type="InterPro" id="IPR027417">
    <property type="entry name" value="P-loop_NTPase"/>
</dbReference>
<dbReference type="GO" id="GO:0005694">
    <property type="term" value="C:chromosome"/>
    <property type="evidence" value="ECO:0007669"/>
    <property type="project" value="UniProtKB-ARBA"/>
</dbReference>
<feature type="region of interest" description="Disordered" evidence="11">
    <location>
        <begin position="1190"/>
        <end position="1300"/>
    </location>
</feature>
<dbReference type="GO" id="GO:0006338">
    <property type="term" value="P:chromatin remodeling"/>
    <property type="evidence" value="ECO:0007669"/>
    <property type="project" value="UniProtKB-ARBA"/>
</dbReference>
<dbReference type="Gene3D" id="3.40.50.10810">
    <property type="entry name" value="Tandem AAA-ATPase domain"/>
    <property type="match status" value="1"/>
</dbReference>
<evidence type="ECO:0000259" key="16">
    <source>
        <dbReference type="PROSITE" id="PS51666"/>
    </source>
</evidence>
<dbReference type="PANTHER" id="PTHR10799">
    <property type="entry name" value="SNF2/RAD54 HELICASE FAMILY"/>
    <property type="match status" value="1"/>
</dbReference>
<dbReference type="PROSITE" id="PS51666">
    <property type="entry name" value="QLQ"/>
    <property type="match status" value="1"/>
</dbReference>
<dbReference type="SMART" id="SM01314">
    <property type="entry name" value="SnAC"/>
    <property type="match status" value="1"/>
</dbReference>
<dbReference type="InterPro" id="IPR001487">
    <property type="entry name" value="Bromodomain"/>
</dbReference>
<evidence type="ECO:0000313" key="17">
    <source>
        <dbReference type="EMBL" id="TPX55887.1"/>
    </source>
</evidence>
<dbReference type="InterPro" id="IPR001650">
    <property type="entry name" value="Helicase_C-like"/>
</dbReference>
<feature type="compositionally biased region" description="Basic and acidic residues" evidence="11">
    <location>
        <begin position="397"/>
        <end position="422"/>
    </location>
</feature>
<feature type="domain" description="QLQ" evidence="16">
    <location>
        <begin position="192"/>
        <end position="227"/>
    </location>
</feature>
<feature type="region of interest" description="Disordered" evidence="11">
    <location>
        <begin position="1430"/>
        <end position="1553"/>
    </location>
</feature>
<dbReference type="InterPro" id="IPR000330">
    <property type="entry name" value="SNF2_N"/>
</dbReference>
<keyword evidence="9" id="KW-0539">Nucleus</keyword>
<gene>
    <name evidence="17" type="ORF">PhCBS80983_g04959</name>
</gene>
<evidence type="ECO:0000313" key="18">
    <source>
        <dbReference type="Proteomes" id="UP000318582"/>
    </source>
</evidence>
<dbReference type="SMART" id="SM00951">
    <property type="entry name" value="QLQ"/>
    <property type="match status" value="1"/>
</dbReference>
<keyword evidence="3" id="KW-0378">Hydrolase</keyword>
<keyword evidence="2" id="KW-0547">Nucleotide-binding</keyword>
<dbReference type="GO" id="GO:0004386">
    <property type="term" value="F:helicase activity"/>
    <property type="evidence" value="ECO:0007669"/>
    <property type="project" value="UniProtKB-KW"/>
</dbReference>
<dbReference type="GO" id="GO:0042393">
    <property type="term" value="F:histone binding"/>
    <property type="evidence" value="ECO:0007669"/>
    <property type="project" value="InterPro"/>
</dbReference>
<dbReference type="FunFam" id="3.40.50.10810:FF:000008">
    <property type="entry name" value="Chromatin structure-remodeling complex subunit snf21"/>
    <property type="match status" value="1"/>
</dbReference>
<dbReference type="GO" id="GO:0006355">
    <property type="term" value="P:regulation of DNA-templated transcription"/>
    <property type="evidence" value="ECO:0007669"/>
    <property type="project" value="InterPro"/>
</dbReference>
<proteinExistence type="predicted"/>
<accession>A0A507DXI0</accession>
<evidence type="ECO:0000256" key="2">
    <source>
        <dbReference type="ARBA" id="ARBA00022741"/>
    </source>
</evidence>
<feature type="compositionally biased region" description="Low complexity" evidence="11">
    <location>
        <begin position="23"/>
        <end position="49"/>
    </location>
</feature>
<dbReference type="InterPro" id="IPR014012">
    <property type="entry name" value="HSA_dom"/>
</dbReference>
<dbReference type="EMBL" id="QEAQ01000092">
    <property type="protein sequence ID" value="TPX55887.1"/>
    <property type="molecule type" value="Genomic_DNA"/>
</dbReference>
<dbReference type="CDD" id="cd17996">
    <property type="entry name" value="DEXHc_SMARCA2_SMARCA4"/>
    <property type="match status" value="1"/>
</dbReference>
<dbReference type="GO" id="GO:0005524">
    <property type="term" value="F:ATP binding"/>
    <property type="evidence" value="ECO:0007669"/>
    <property type="project" value="UniProtKB-KW"/>
</dbReference>
<feature type="domain" description="Bromo" evidence="12">
    <location>
        <begin position="1341"/>
        <end position="1411"/>
    </location>
</feature>
<keyword evidence="6" id="KW-0805">Transcription regulation</keyword>
<organism evidence="17 18">
    <name type="scientific">Powellomyces hirtus</name>
    <dbReference type="NCBI Taxonomy" id="109895"/>
    <lineage>
        <taxon>Eukaryota</taxon>
        <taxon>Fungi</taxon>
        <taxon>Fungi incertae sedis</taxon>
        <taxon>Chytridiomycota</taxon>
        <taxon>Chytridiomycota incertae sedis</taxon>
        <taxon>Chytridiomycetes</taxon>
        <taxon>Spizellomycetales</taxon>
        <taxon>Powellomycetaceae</taxon>
        <taxon>Powellomyces</taxon>
    </lineage>
</organism>
<feature type="compositionally biased region" description="Low complexity" evidence="11">
    <location>
        <begin position="169"/>
        <end position="180"/>
    </location>
</feature>
<dbReference type="InterPro" id="IPR014978">
    <property type="entry name" value="Gln-Leu-Gln_QLQ"/>
</dbReference>
<dbReference type="Pfam" id="PF00176">
    <property type="entry name" value="SNF2-rel_dom"/>
    <property type="match status" value="1"/>
</dbReference>
<evidence type="ECO:0000256" key="4">
    <source>
        <dbReference type="ARBA" id="ARBA00022806"/>
    </source>
</evidence>
<comment type="subcellular location">
    <subcellularLocation>
        <location evidence="1">Nucleus</location>
    </subcellularLocation>
</comment>
<dbReference type="CDD" id="cd18793">
    <property type="entry name" value="SF2_C_SNF"/>
    <property type="match status" value="1"/>
</dbReference>
<evidence type="ECO:0000259" key="15">
    <source>
        <dbReference type="PROSITE" id="PS51204"/>
    </source>
</evidence>
<evidence type="ECO:0000256" key="3">
    <source>
        <dbReference type="ARBA" id="ARBA00022801"/>
    </source>
</evidence>
<dbReference type="GO" id="GO:0006366">
    <property type="term" value="P:transcription by RNA polymerase II"/>
    <property type="evidence" value="ECO:0007669"/>
    <property type="project" value="UniProtKB-ARBA"/>
</dbReference>
<keyword evidence="7 10" id="KW-0103">Bromodomain</keyword>
<dbReference type="Proteomes" id="UP000318582">
    <property type="component" value="Unassembled WGS sequence"/>
</dbReference>
<evidence type="ECO:0000256" key="1">
    <source>
        <dbReference type="ARBA" id="ARBA00004123"/>
    </source>
</evidence>
<feature type="region of interest" description="Disordered" evidence="11">
    <location>
        <begin position="131"/>
        <end position="180"/>
    </location>
</feature>
<dbReference type="PRINTS" id="PR00503">
    <property type="entry name" value="BROMODOMAIN"/>
</dbReference>
<dbReference type="SUPFAM" id="SSF47370">
    <property type="entry name" value="Bromodomain"/>
    <property type="match status" value="1"/>
</dbReference>
<evidence type="ECO:0000256" key="9">
    <source>
        <dbReference type="ARBA" id="ARBA00023242"/>
    </source>
</evidence>
<dbReference type="PROSITE" id="PS51194">
    <property type="entry name" value="HELICASE_CTER"/>
    <property type="match status" value="1"/>
</dbReference>
<dbReference type="Gene3D" id="3.40.50.300">
    <property type="entry name" value="P-loop containing nucleotide triphosphate hydrolases"/>
    <property type="match status" value="1"/>
</dbReference>
<dbReference type="Pfam" id="PF00271">
    <property type="entry name" value="Helicase_C"/>
    <property type="match status" value="1"/>
</dbReference>
<dbReference type="GO" id="GO:0016787">
    <property type="term" value="F:hydrolase activity"/>
    <property type="evidence" value="ECO:0007669"/>
    <property type="project" value="UniProtKB-KW"/>
</dbReference>
<dbReference type="Pfam" id="PF00439">
    <property type="entry name" value="Bromodomain"/>
    <property type="match status" value="1"/>
</dbReference>
<name>A0A507DXI0_9FUNG</name>
<feature type="domain" description="HSA" evidence="15">
    <location>
        <begin position="411"/>
        <end position="483"/>
    </location>
</feature>
<evidence type="ECO:0000256" key="8">
    <source>
        <dbReference type="ARBA" id="ARBA00023163"/>
    </source>
</evidence>
<dbReference type="InterPro" id="IPR049730">
    <property type="entry name" value="SNF2/RAD54-like_C"/>
</dbReference>
<feature type="compositionally biased region" description="Acidic residues" evidence="11">
    <location>
        <begin position="1063"/>
        <end position="1081"/>
    </location>
</feature>
<feature type="domain" description="Helicase C-terminal" evidence="14">
    <location>
        <begin position="893"/>
        <end position="1056"/>
    </location>
</feature>
<sequence length="1553" mass="176882">MLPTQGNNTHNPPAQIRPLLHQQQPLQQQQQQIPQLQQQQQQTHQLPRQSLPQQQTLGLSQPALNQPYPQLQHVQQQQQQQSAHALSQDQLKELILAAKLRQENGSNETNDPEFARIVGLLRQYSINRNLPGQSASRVTPPTALSAPQHSQQAPNNSHVSLPTHSSVPASSNTSLATTASSAATQQTAPVGPFTHEQLTALRCQIYVFKLISGNKPVPEHLRQRVFNVEHLQPEASQPDIHPIPQKIVELTQKQVQAPPQTAHTPPIVKSVATRFEMGPLSTPYSLLPKKVTLSDLQQRVIIPSGTPSGIDPYALVQERERHIKARISYRISELEQLPSNLSNDGDAKLRALIELKSLKLLEKQKKLRAEVIQSLGKATTLATAADRSSFRRVKKQSLREARQTEKLEKNQRLEREKRDKQKHQDYLMSILQHGRDMVSFHKQQQTKCVRLGQAIGRFHVNAQKEEEKRQSRVSQERLNALKANDEAAYLKLVDKAKDNRIMHLLNQTETYLGSLTKAMHDQKASVIDHDAHEADHHGGGGEDDQENDYYATAHKLTEVVTEQSSLLVGGKLKDYQIKGLQWMVSLYNNRLNGILADEMGLGKTIQTISLITYLMEKKKQNGPYLVIVPLSTITNWDLEFERWAPKVHKIVFKGIPSERARMRNEIKSGNFNVVVTTYEYIILEKSLLSKIKWVYMIIDEGHRMKNTRSKLSTTLMQHYNTRYRIILTGTPLQNNLPELWALLNFILPKIFNSVDTFDEWFNHPFAKEGGKENEVRLNEEESLLIIRGLHKVLRPFLLRRLKKDVESELPDKVETVLKCSMSALQYRLYEQIRNKKSSFGYDGQTRRKALNNLVMQFRKVCNHPYVFEEVERSLNPHGLTDDNLWRVAGKFELLDRVLPKYKASGHRILMFFQMTQVMDIMEDYLRFKSHTYLRLDGHTKAEDRTVMLKTFNSREDPPFIFLLSTRAGGLGLNLQTADTVIIFDSDWNPHQDLQAQDRAHRIGQTKEVRILRLITARSVEETILARAQYKLDMDGKVIQAGKFDNKTTDRERDELLRSLFGGEEGDEEEKDAENEGNLEDSELNEIIARNDDELELFNKMDAERHKQELLQWRALGNRGDPPPRLMEDKELPAIYLAEDDETIPEAELELGRGARVRKDVRYDDGLNDDQYLAALDTGDVEGYIERRRAMKARREDRKRLKAGGSDEEEEDDEDRGRDQVNNLGGKTLPVAAQGGKTPGRKRGRPAKKPKNDEMDGMDEGINDFGAEELPPSSRRSRKIKIREDTNEDTPAPKRGRKKRFAGVDTEEVDILRPVKRRALRRIFESCYKVVEQAEVEYDNGIRRKRCELFAQVPPKALYPDYYKLIKTPIAMDMIWHRLTHVYYKSIDQFVADFHLMFANAMQYNVEGSEVYDDATQMKKALDAEVNELAPGGQPIILPEDEVEPLDSTGGGKRKQSAGGGGSDASDFDDQDGHTPRHSVGGKGSRKRSYTTATGSADDDGGDDAPRKVKKKMKRESIPGMPSKYGALPKIRMRPSVQQPPPGADDGEDGEIFE</sequence>
<dbReference type="PROSITE" id="PS51192">
    <property type="entry name" value="HELICASE_ATP_BIND_1"/>
    <property type="match status" value="1"/>
</dbReference>
<dbReference type="FunFam" id="3.40.50.300:FF:000843">
    <property type="entry name" value="Chromatin structure-remodeling complex subunit snf21"/>
    <property type="match status" value="1"/>
</dbReference>
<dbReference type="Gene3D" id="1.20.5.170">
    <property type="match status" value="1"/>
</dbReference>
<reference evidence="17 18" key="1">
    <citation type="journal article" date="2019" name="Sci. Rep.">
        <title>Comparative genomics of chytrid fungi reveal insights into the obligate biotrophic and pathogenic lifestyle of Synchytrium endobioticum.</title>
        <authorList>
            <person name="van de Vossenberg B.T.L.H."/>
            <person name="Warris S."/>
            <person name="Nguyen H.D.T."/>
            <person name="van Gent-Pelzer M.P.E."/>
            <person name="Joly D.L."/>
            <person name="van de Geest H.C."/>
            <person name="Bonants P.J.M."/>
            <person name="Smith D.S."/>
            <person name="Levesque C.A."/>
            <person name="van der Lee T.A.J."/>
        </authorList>
    </citation>
    <scope>NUCLEOTIDE SEQUENCE [LARGE SCALE GENOMIC DNA]</scope>
    <source>
        <strain evidence="17 18">CBS 809.83</strain>
    </source>
</reference>
<dbReference type="Pfam" id="PF07529">
    <property type="entry name" value="HSA"/>
    <property type="match status" value="1"/>
</dbReference>
<evidence type="ECO:0000259" key="14">
    <source>
        <dbReference type="PROSITE" id="PS51194"/>
    </source>
</evidence>
<dbReference type="STRING" id="109895.A0A507DXI0"/>
<dbReference type="Pfam" id="PF14619">
    <property type="entry name" value="SnAC"/>
    <property type="match status" value="1"/>
</dbReference>
<dbReference type="PROSITE" id="PS51204">
    <property type="entry name" value="HSA"/>
    <property type="match status" value="1"/>
</dbReference>
<dbReference type="SMART" id="SM00490">
    <property type="entry name" value="HELICc"/>
    <property type="match status" value="1"/>
</dbReference>
<dbReference type="InterPro" id="IPR029295">
    <property type="entry name" value="SnAC"/>
</dbReference>
<dbReference type="SMART" id="SM00573">
    <property type="entry name" value="HSA"/>
    <property type="match status" value="1"/>
</dbReference>
<feature type="compositionally biased region" description="Polar residues" evidence="11">
    <location>
        <begin position="145"/>
        <end position="168"/>
    </location>
</feature>
<feature type="domain" description="Helicase ATP-binding" evidence="13">
    <location>
        <begin position="584"/>
        <end position="749"/>
    </location>
</feature>
<dbReference type="Gene3D" id="1.20.920.10">
    <property type="entry name" value="Bromodomain-like"/>
    <property type="match status" value="1"/>
</dbReference>
<dbReference type="SMART" id="SM00297">
    <property type="entry name" value="BROMO"/>
    <property type="match status" value="1"/>
</dbReference>
<dbReference type="GO" id="GO:0005634">
    <property type="term" value="C:nucleus"/>
    <property type="evidence" value="ECO:0007669"/>
    <property type="project" value="UniProtKB-SubCell"/>
</dbReference>
<dbReference type="GO" id="GO:1902494">
    <property type="term" value="C:catalytic complex"/>
    <property type="evidence" value="ECO:0007669"/>
    <property type="project" value="UniProtKB-ARBA"/>
</dbReference>
<protein>
    <submittedName>
        <fullName evidence="17">Uncharacterized protein</fullName>
    </submittedName>
</protein>
<keyword evidence="4" id="KW-0347">Helicase</keyword>